<reference evidence="1" key="1">
    <citation type="submission" date="2021-01" db="EMBL/GenBank/DDBJ databases">
        <title>Adiantum capillus-veneris genome.</title>
        <authorList>
            <person name="Fang Y."/>
            <person name="Liao Q."/>
        </authorList>
    </citation>
    <scope>NUCLEOTIDE SEQUENCE</scope>
    <source>
        <strain evidence="1">H3</strain>
        <tissue evidence="1">Leaf</tissue>
    </source>
</reference>
<gene>
    <name evidence="1" type="ORF">GOP47_0023955</name>
</gene>
<dbReference type="AlphaFoldDB" id="A0A9D4Z532"/>
<sequence>MGCQAALVSHEDSDGGAIRGKLLENAYCITKSTTLVVRAPEYMLNLLPVEIVKSQIFFTKLPSALAWNALIEGF</sequence>
<organism evidence="1 2">
    <name type="scientific">Adiantum capillus-veneris</name>
    <name type="common">Maidenhair fern</name>
    <dbReference type="NCBI Taxonomy" id="13818"/>
    <lineage>
        <taxon>Eukaryota</taxon>
        <taxon>Viridiplantae</taxon>
        <taxon>Streptophyta</taxon>
        <taxon>Embryophyta</taxon>
        <taxon>Tracheophyta</taxon>
        <taxon>Polypodiopsida</taxon>
        <taxon>Polypodiidae</taxon>
        <taxon>Polypodiales</taxon>
        <taxon>Pteridineae</taxon>
        <taxon>Pteridaceae</taxon>
        <taxon>Vittarioideae</taxon>
        <taxon>Adiantum</taxon>
    </lineage>
</organism>
<evidence type="ECO:0000313" key="2">
    <source>
        <dbReference type="Proteomes" id="UP000886520"/>
    </source>
</evidence>
<keyword evidence="2" id="KW-1185">Reference proteome</keyword>
<protein>
    <submittedName>
        <fullName evidence="1">Uncharacterized protein</fullName>
    </submittedName>
</protein>
<comment type="caution">
    <text evidence="1">The sequence shown here is derived from an EMBL/GenBank/DDBJ whole genome shotgun (WGS) entry which is preliminary data.</text>
</comment>
<name>A0A9D4Z532_ADICA</name>
<dbReference type="Proteomes" id="UP000886520">
    <property type="component" value="Chromosome 23"/>
</dbReference>
<dbReference type="EMBL" id="JABFUD020000023">
    <property type="protein sequence ID" value="KAI5061450.1"/>
    <property type="molecule type" value="Genomic_DNA"/>
</dbReference>
<proteinExistence type="predicted"/>
<accession>A0A9D4Z532</accession>
<evidence type="ECO:0000313" key="1">
    <source>
        <dbReference type="EMBL" id="KAI5061450.1"/>
    </source>
</evidence>